<dbReference type="GO" id="GO:0004386">
    <property type="term" value="F:helicase activity"/>
    <property type="evidence" value="ECO:0007669"/>
    <property type="project" value="UniProtKB-KW"/>
</dbReference>
<keyword evidence="1" id="KW-0067">ATP-binding</keyword>
<keyword evidence="2" id="KW-1185">Reference proteome</keyword>
<keyword evidence="1" id="KW-0547">Nucleotide-binding</keyword>
<dbReference type="EMBL" id="FORM01000011">
    <property type="protein sequence ID" value="SFJ61622.1"/>
    <property type="molecule type" value="Genomic_DNA"/>
</dbReference>
<dbReference type="InterPro" id="IPR027417">
    <property type="entry name" value="P-loop_NTPase"/>
</dbReference>
<protein>
    <submittedName>
        <fullName evidence="1">RNA helicase</fullName>
    </submittedName>
</protein>
<dbReference type="STRING" id="1144750.SAMN05443431_11185"/>
<dbReference type="AlphaFoldDB" id="A0A1I3STQ7"/>
<dbReference type="Proteomes" id="UP000199559">
    <property type="component" value="Unassembled WGS sequence"/>
</dbReference>
<evidence type="ECO:0000313" key="2">
    <source>
        <dbReference type="Proteomes" id="UP000199559"/>
    </source>
</evidence>
<dbReference type="Gene3D" id="3.40.50.300">
    <property type="entry name" value="P-loop containing nucleotide triphosphate hydrolases"/>
    <property type="match status" value="1"/>
</dbReference>
<organism evidence="1 2">
    <name type="scientific">Olleya namhaensis</name>
    <dbReference type="NCBI Taxonomy" id="1144750"/>
    <lineage>
        <taxon>Bacteria</taxon>
        <taxon>Pseudomonadati</taxon>
        <taxon>Bacteroidota</taxon>
        <taxon>Flavobacteriia</taxon>
        <taxon>Flavobacteriales</taxon>
        <taxon>Flavobacteriaceae</taxon>
    </lineage>
</organism>
<gene>
    <name evidence="1" type="ORF">SAMN05443431_11185</name>
</gene>
<name>A0A1I3STQ7_9FLAO</name>
<evidence type="ECO:0000313" key="1">
    <source>
        <dbReference type="EMBL" id="SFJ61622.1"/>
    </source>
</evidence>
<reference evidence="2" key="1">
    <citation type="submission" date="2016-10" db="EMBL/GenBank/DDBJ databases">
        <authorList>
            <person name="Varghese N."/>
            <person name="Submissions S."/>
        </authorList>
    </citation>
    <scope>NUCLEOTIDE SEQUENCE [LARGE SCALE GENOMIC DNA]</scope>
    <source>
        <strain evidence="2">DSM 28881</strain>
    </source>
</reference>
<proteinExistence type="predicted"/>
<accession>A0A1I3STQ7</accession>
<keyword evidence="1" id="KW-0347">Helicase</keyword>
<keyword evidence="1" id="KW-0378">Hydrolase</keyword>
<dbReference type="SUPFAM" id="SSF52540">
    <property type="entry name" value="P-loop containing nucleoside triphosphate hydrolases"/>
    <property type="match status" value="1"/>
</dbReference>
<sequence length="226" mass="26490">MESIFNIINFSTMNFKESKKVAIKKKTLISTDELKQLFNYEAKKHYASKKRIFTVDKYNKNFLNLLCKYFAHDESFETIHKGELNKGLYVMGSHGTGKTTSFQIIQSISQKYHLKQLWFPIVSSSDIVQKYNLNNKKDYVVQNYSKGVFLFDDLGAEKEASNYGKEDIFIRIMLNRYNEYLLKGVKTHVTSNLSLVDIKNRYGSRVEDRFVEMFNFLEIEGTGKRE</sequence>